<keyword evidence="5" id="KW-0325">Glycoprotein</keyword>
<dbReference type="Pfam" id="PF00969">
    <property type="entry name" value="MHC_II_beta"/>
    <property type="match status" value="1"/>
</dbReference>
<protein>
    <recommendedName>
        <fullName evidence="8">Ig-like domain-containing protein</fullName>
    </recommendedName>
</protein>
<keyword evidence="3 6" id="KW-1133">Transmembrane helix</keyword>
<dbReference type="SMART" id="SM00407">
    <property type="entry name" value="IGc1"/>
    <property type="match status" value="1"/>
</dbReference>
<evidence type="ECO:0000256" key="1">
    <source>
        <dbReference type="ARBA" id="ARBA00004479"/>
    </source>
</evidence>
<keyword evidence="10" id="KW-1185">Reference proteome</keyword>
<dbReference type="InterPro" id="IPR013783">
    <property type="entry name" value="Ig-like_fold"/>
</dbReference>
<dbReference type="GO" id="GO:0042613">
    <property type="term" value="C:MHC class II protein complex"/>
    <property type="evidence" value="ECO:0007669"/>
    <property type="project" value="InterPro"/>
</dbReference>
<dbReference type="PANTHER" id="PTHR19944">
    <property type="entry name" value="MHC CLASS II-RELATED"/>
    <property type="match status" value="1"/>
</dbReference>
<feature type="signal peptide" evidence="7">
    <location>
        <begin position="1"/>
        <end position="21"/>
    </location>
</feature>
<evidence type="ECO:0000256" key="5">
    <source>
        <dbReference type="ARBA" id="ARBA00023180"/>
    </source>
</evidence>
<keyword evidence="7" id="KW-0732">Signal</keyword>
<evidence type="ECO:0000256" key="2">
    <source>
        <dbReference type="ARBA" id="ARBA00022692"/>
    </source>
</evidence>
<dbReference type="Ensembl" id="ENSHBUT00000016478.1">
    <property type="protein sequence ID" value="ENSHBUP00000027872.1"/>
    <property type="gene ID" value="ENSHBUG00000015316.1"/>
</dbReference>
<organism evidence="9 10">
    <name type="scientific">Haplochromis burtoni</name>
    <name type="common">Burton's mouthbrooder</name>
    <name type="synonym">Chromis burtoni</name>
    <dbReference type="NCBI Taxonomy" id="8153"/>
    <lineage>
        <taxon>Eukaryota</taxon>
        <taxon>Metazoa</taxon>
        <taxon>Chordata</taxon>
        <taxon>Craniata</taxon>
        <taxon>Vertebrata</taxon>
        <taxon>Euteleostomi</taxon>
        <taxon>Actinopterygii</taxon>
        <taxon>Neopterygii</taxon>
        <taxon>Teleostei</taxon>
        <taxon>Neoteleostei</taxon>
        <taxon>Acanthomorphata</taxon>
        <taxon>Ovalentaria</taxon>
        <taxon>Cichlomorphae</taxon>
        <taxon>Cichliformes</taxon>
        <taxon>Cichlidae</taxon>
        <taxon>African cichlids</taxon>
        <taxon>Pseudocrenilabrinae</taxon>
        <taxon>Haplochromini</taxon>
        <taxon>Haplochromis</taxon>
    </lineage>
</organism>
<dbReference type="SUPFAM" id="SSF48726">
    <property type="entry name" value="Immunoglobulin"/>
    <property type="match status" value="1"/>
</dbReference>
<dbReference type="SUPFAM" id="SSF54452">
    <property type="entry name" value="MHC antigen-recognition domain"/>
    <property type="match status" value="1"/>
</dbReference>
<feature type="transmembrane region" description="Helical" evidence="6">
    <location>
        <begin position="258"/>
        <end position="275"/>
    </location>
</feature>
<dbReference type="AlphaFoldDB" id="A0A3Q3CQ53"/>
<feature type="chain" id="PRO_5018554519" description="Ig-like domain-containing protein" evidence="7">
    <location>
        <begin position="22"/>
        <end position="302"/>
    </location>
</feature>
<feature type="domain" description="Ig-like" evidence="8">
    <location>
        <begin position="114"/>
        <end position="203"/>
    </location>
</feature>
<dbReference type="GO" id="GO:0019882">
    <property type="term" value="P:antigen processing and presentation"/>
    <property type="evidence" value="ECO:0007669"/>
    <property type="project" value="InterPro"/>
</dbReference>
<reference evidence="9" key="1">
    <citation type="submission" date="2025-08" db="UniProtKB">
        <authorList>
            <consortium name="Ensembl"/>
        </authorList>
    </citation>
    <scope>IDENTIFICATION</scope>
</reference>
<dbReference type="InterPro" id="IPR050160">
    <property type="entry name" value="MHC/Immunoglobulin"/>
</dbReference>
<evidence type="ECO:0000256" key="7">
    <source>
        <dbReference type="SAM" id="SignalP"/>
    </source>
</evidence>
<dbReference type="SMART" id="SM00921">
    <property type="entry name" value="MHC_II_beta"/>
    <property type="match status" value="1"/>
</dbReference>
<dbReference type="PANTHER" id="PTHR19944:SF99">
    <property type="entry name" value="HLA CLASS II HISTOCOMPATIBILITY ANTIGEN, DRB1 BETA CHAIN"/>
    <property type="match status" value="1"/>
</dbReference>
<dbReference type="InterPro" id="IPR007110">
    <property type="entry name" value="Ig-like_dom"/>
</dbReference>
<dbReference type="Gene3D" id="3.10.320.10">
    <property type="entry name" value="Class II Histocompatibility Antigen, M Beta Chain, Chain B, domain 1"/>
    <property type="match status" value="1"/>
</dbReference>
<evidence type="ECO:0000256" key="6">
    <source>
        <dbReference type="SAM" id="Phobius"/>
    </source>
</evidence>
<dbReference type="InterPro" id="IPR011162">
    <property type="entry name" value="MHC_I/II-like_Ag-recog"/>
</dbReference>
<keyword evidence="2 6" id="KW-0812">Transmembrane</keyword>
<reference evidence="9" key="2">
    <citation type="submission" date="2025-09" db="UniProtKB">
        <authorList>
            <consortium name="Ensembl"/>
        </authorList>
    </citation>
    <scope>IDENTIFICATION</scope>
</reference>
<dbReference type="STRING" id="8153.ENSHBUP00000027872"/>
<accession>A0A3Q3CQ53</accession>
<dbReference type="InterPro" id="IPR036179">
    <property type="entry name" value="Ig-like_dom_sf"/>
</dbReference>
<dbReference type="Proteomes" id="UP000264840">
    <property type="component" value="Unplaced"/>
</dbReference>
<dbReference type="GO" id="GO:0006955">
    <property type="term" value="P:immune response"/>
    <property type="evidence" value="ECO:0007669"/>
    <property type="project" value="InterPro"/>
</dbReference>
<evidence type="ECO:0000256" key="4">
    <source>
        <dbReference type="ARBA" id="ARBA00023157"/>
    </source>
</evidence>
<dbReference type="InterPro" id="IPR014745">
    <property type="entry name" value="MHC_II_a/b_N"/>
</dbReference>
<evidence type="ECO:0000259" key="8">
    <source>
        <dbReference type="PROSITE" id="PS50835"/>
    </source>
</evidence>
<dbReference type="Gene3D" id="2.60.40.10">
    <property type="entry name" value="Immunoglobulins"/>
    <property type="match status" value="1"/>
</dbReference>
<evidence type="ECO:0000313" key="10">
    <source>
        <dbReference type="Proteomes" id="UP000264840"/>
    </source>
</evidence>
<dbReference type="InterPro" id="IPR003597">
    <property type="entry name" value="Ig_C1-set"/>
</dbReference>
<feature type="transmembrane region" description="Helical" evidence="6">
    <location>
        <begin position="216"/>
        <end position="237"/>
    </location>
</feature>
<dbReference type="Pfam" id="PF07654">
    <property type="entry name" value="C1-set"/>
    <property type="match status" value="1"/>
</dbReference>
<comment type="subcellular location">
    <subcellularLocation>
        <location evidence="1">Membrane</location>
        <topology evidence="1">Single-pass type I membrane protein</topology>
    </subcellularLocation>
</comment>
<evidence type="ECO:0000313" key="9">
    <source>
        <dbReference type="Ensembl" id="ENSHBUP00000027872.1"/>
    </source>
</evidence>
<dbReference type="GeneTree" id="ENSGT00950000183127"/>
<proteinExistence type="predicted"/>
<sequence>ANTGEICSLFLVLQHFGLTEGFSGNAYFGYGVIRCLFTSKDDVVYLAQVYLNKMLLGQYNSTLGKYVGYTEKTKEIADNLNKNKGFLEHEKKNKEKCRTNIPLVLDILSRPVKPIVRLRLVESADSKHPGLFMCSAYNFYPKQIKLTWLRDGKEATSNVTSTDELPNGNWLYQIHSYLEISSKPGEKISCMVEHASLTEPKVYDWVPITEAGKNKIAVGAAGLLLALVFPIIGVIFYKRKATGETHKPKKPRTTQSETVTWVIALVNVSSVLIIPHFTLTVIIPTSNSVTVTVAVAVFTLTF</sequence>
<name>A0A3Q3CQ53_HAPBU</name>
<dbReference type="PROSITE" id="PS50835">
    <property type="entry name" value="IG_LIKE"/>
    <property type="match status" value="1"/>
</dbReference>
<keyword evidence="4" id="KW-1015">Disulfide bond</keyword>
<dbReference type="InterPro" id="IPR000353">
    <property type="entry name" value="MHC_II_b_N"/>
</dbReference>
<keyword evidence="6" id="KW-0472">Membrane</keyword>
<evidence type="ECO:0000256" key="3">
    <source>
        <dbReference type="ARBA" id="ARBA00022989"/>
    </source>
</evidence>